<dbReference type="SUPFAM" id="SSF51735">
    <property type="entry name" value="NAD(P)-binding Rossmann-fold domains"/>
    <property type="match status" value="1"/>
</dbReference>
<dbReference type="GO" id="GO:0042602">
    <property type="term" value="F:riboflavin reductase (NADPH) activity"/>
    <property type="evidence" value="ECO:0007669"/>
    <property type="project" value="TreeGrafter"/>
</dbReference>
<dbReference type="Gene3D" id="3.40.50.720">
    <property type="entry name" value="NAD(P)-binding Rossmann-like Domain"/>
    <property type="match status" value="1"/>
</dbReference>
<dbReference type="STRING" id="235985.SAMN05414137_116135"/>
<dbReference type="eggNOG" id="COG0702">
    <property type="taxonomic scope" value="Bacteria"/>
</dbReference>
<dbReference type="GO" id="GO:0004074">
    <property type="term" value="F:biliverdin reductase [NAD(P)H] activity"/>
    <property type="evidence" value="ECO:0007669"/>
    <property type="project" value="TreeGrafter"/>
</dbReference>
<sequence length="223" mass="23713">MKLTIVAATGGIGRQLLAQSLAAGHEVTAVVRNPSRLDVDVKAVAVDLSDVNGQSEALRSAVQGADAVLSGLGARTKTDYGVATRGTRALIEAMDAVGTKRLVVVSAAPIGTVASPARPNPPRYDEGDGFVMRHVLNPMVKRVLRDHYADLATMEDEVRASRLDWTIIRPPQLTDKPLTGAYRTAYGQNLRGGTKISRADVADLMLRSLTMPESGHAVMALAY</sequence>
<dbReference type="PANTHER" id="PTHR43355:SF2">
    <property type="entry name" value="FLAVIN REDUCTASE (NADPH)"/>
    <property type="match status" value="1"/>
</dbReference>
<dbReference type="RefSeq" id="WP_042451465.1">
    <property type="nucleotide sequence ID" value="NZ_BBPN01000022.1"/>
</dbReference>
<dbReference type="PANTHER" id="PTHR43355">
    <property type="entry name" value="FLAVIN REDUCTASE (NADPH)"/>
    <property type="match status" value="1"/>
</dbReference>
<proteinExistence type="predicted"/>
<evidence type="ECO:0000313" key="3">
    <source>
        <dbReference type="Proteomes" id="UP000183015"/>
    </source>
</evidence>
<accession>A0A1H7UTT2</accession>
<evidence type="ECO:0000259" key="1">
    <source>
        <dbReference type="Pfam" id="PF13460"/>
    </source>
</evidence>
<dbReference type="InterPro" id="IPR036291">
    <property type="entry name" value="NAD(P)-bd_dom_sf"/>
</dbReference>
<organism evidence="2 3">
    <name type="scientific">Streptacidiphilus jiangxiensis</name>
    <dbReference type="NCBI Taxonomy" id="235985"/>
    <lineage>
        <taxon>Bacteria</taxon>
        <taxon>Bacillati</taxon>
        <taxon>Actinomycetota</taxon>
        <taxon>Actinomycetes</taxon>
        <taxon>Kitasatosporales</taxon>
        <taxon>Streptomycetaceae</taxon>
        <taxon>Streptacidiphilus</taxon>
    </lineage>
</organism>
<evidence type="ECO:0000313" key="2">
    <source>
        <dbReference type="EMBL" id="SEL99847.1"/>
    </source>
</evidence>
<protein>
    <submittedName>
        <fullName evidence="2">Putative NADH-flavin reductase</fullName>
    </submittedName>
</protein>
<keyword evidence="3" id="KW-1185">Reference proteome</keyword>
<gene>
    <name evidence="2" type="ORF">SAMN05414137_116135</name>
</gene>
<dbReference type="InterPro" id="IPR016040">
    <property type="entry name" value="NAD(P)-bd_dom"/>
</dbReference>
<dbReference type="OrthoDB" id="3763081at2"/>
<dbReference type="Pfam" id="PF13460">
    <property type="entry name" value="NAD_binding_10"/>
    <property type="match status" value="1"/>
</dbReference>
<dbReference type="AlphaFoldDB" id="A0A1H7UTT2"/>
<dbReference type="EMBL" id="FOAZ01000016">
    <property type="protein sequence ID" value="SEL99847.1"/>
    <property type="molecule type" value="Genomic_DNA"/>
</dbReference>
<dbReference type="Proteomes" id="UP000183015">
    <property type="component" value="Unassembled WGS sequence"/>
</dbReference>
<dbReference type="InterPro" id="IPR051606">
    <property type="entry name" value="Polyketide_Oxido-like"/>
</dbReference>
<feature type="domain" description="NAD(P)-binding" evidence="1">
    <location>
        <begin position="8"/>
        <end position="212"/>
    </location>
</feature>
<name>A0A1H7UTT2_STRJI</name>
<reference evidence="3" key="1">
    <citation type="submission" date="2016-10" db="EMBL/GenBank/DDBJ databases">
        <authorList>
            <person name="Varghese N."/>
        </authorList>
    </citation>
    <scope>NUCLEOTIDE SEQUENCE [LARGE SCALE GENOMIC DNA]</scope>
    <source>
        <strain evidence="3">DSM 45096 / BCRC 16803 / CGMCC 4.1857 / CIP 109030 / JCM 12277 / KCTC 19219 / NBRC 100920 / 33214</strain>
    </source>
</reference>